<dbReference type="PANTHER" id="PTHR43463:SF1">
    <property type="entry name" value="NICOTINATE-NUCLEOTIDE--DIMETHYLBENZIMIDAZOLE PHOSPHORIBOSYLTRANSFERASE"/>
    <property type="match status" value="1"/>
</dbReference>
<dbReference type="RefSeq" id="WP_181888765.1">
    <property type="nucleotide sequence ID" value="NZ_JACDTZ010000001.1"/>
</dbReference>
<dbReference type="AlphaFoldDB" id="A0A7W2I3I8"/>
<dbReference type="Proteomes" id="UP000523682">
    <property type="component" value="Unassembled WGS sequence"/>
</dbReference>
<name>A0A7W2I3I8_9CORY</name>
<proteinExistence type="predicted"/>
<reference evidence="1 2" key="1">
    <citation type="submission" date="2020-07" db="EMBL/GenBank/DDBJ databases">
        <title>Draft genome and description of Corynebacterium haemomassiliense strain Marseile-Q3615 sp. nov.</title>
        <authorList>
            <person name="Boxberger M."/>
            <person name="La Scola B."/>
        </authorList>
    </citation>
    <scope>NUCLEOTIDE SEQUENCE [LARGE SCALE GENOMIC DNA]</scope>
    <source>
        <strain evidence="1 2">Marseille-Q3615</strain>
    </source>
</reference>
<evidence type="ECO:0000313" key="1">
    <source>
        <dbReference type="EMBL" id="MBA5244101.1"/>
    </source>
</evidence>
<dbReference type="Pfam" id="PF02277">
    <property type="entry name" value="DBI_PRT"/>
    <property type="match status" value="1"/>
</dbReference>
<dbReference type="InterPro" id="IPR036087">
    <property type="entry name" value="Nict_dMeBzImd_PRibTrfase_sf"/>
</dbReference>
<keyword evidence="1" id="KW-0808">Transferase</keyword>
<dbReference type="GO" id="GO:0008939">
    <property type="term" value="F:nicotinate-nucleotide-dimethylbenzimidazole phosphoribosyltransferase activity"/>
    <property type="evidence" value="ECO:0007669"/>
    <property type="project" value="InterPro"/>
</dbReference>
<dbReference type="CDD" id="cd02439">
    <property type="entry name" value="DMB-PRT_CobT"/>
    <property type="match status" value="1"/>
</dbReference>
<evidence type="ECO:0000313" key="2">
    <source>
        <dbReference type="Proteomes" id="UP000523682"/>
    </source>
</evidence>
<gene>
    <name evidence="1" type="ORF">H0193_04590</name>
</gene>
<dbReference type="SUPFAM" id="SSF52733">
    <property type="entry name" value="Nicotinate mononucleotide:5,6-dimethylbenzimidazole phosphoribosyltransferase (CobT)"/>
    <property type="match status" value="1"/>
</dbReference>
<accession>A0A7W2I3I8</accession>
<organism evidence="1 2">
    <name type="scientific">Corynebacterium haemomassiliense</name>
    <dbReference type="NCBI Taxonomy" id="2754726"/>
    <lineage>
        <taxon>Bacteria</taxon>
        <taxon>Bacillati</taxon>
        <taxon>Actinomycetota</taxon>
        <taxon>Actinomycetes</taxon>
        <taxon>Mycobacteriales</taxon>
        <taxon>Corynebacteriaceae</taxon>
        <taxon>Corynebacterium</taxon>
    </lineage>
</organism>
<comment type="caution">
    <text evidence="1">The sequence shown here is derived from an EMBL/GenBank/DDBJ whole genome shotgun (WGS) entry which is preliminary data.</text>
</comment>
<keyword evidence="1" id="KW-0328">Glycosyltransferase</keyword>
<dbReference type="PANTHER" id="PTHR43463">
    <property type="entry name" value="NICOTINATE-NUCLEOTIDE--DIMETHYLBENZIMIDAZOLE PHOSPHORIBOSYLTRANSFERASE"/>
    <property type="match status" value="1"/>
</dbReference>
<sequence length="328" mass="33171">MQFPPVDAPKQSHGHAVADALAGSAAGLALGRLGSLASRIASVQGTDVPAPFARPRVVIVAGKHGVAARGVSAWTEDAGDVQAEQLRAGGGPAHAAARLAGATVRFIGDYLDTPTGAIDVEPATSPEVFDAALAAGAEVADNEIDSGADLIIPGDIGVGNTTVAAAVYGVFTRTEPVKAIGRGSGINDKVWKIKVAAVRDAMFRVRGFREDTERVCAELTGPDFAFLVGLIAQSAARRTPVLIGEAYPTLAAYVAERLAPGTKDWLIAGQSTTEPAHAGCLEALGLTPVLALEMKTGQGAGALAALGQLNLAAELAGEVLAEGASTSN</sequence>
<dbReference type="InterPro" id="IPR003200">
    <property type="entry name" value="Nict_dMeBzImd_PRibTrfase"/>
</dbReference>
<keyword evidence="2" id="KW-1185">Reference proteome</keyword>
<protein>
    <submittedName>
        <fullName evidence="1">Nicotinate-nucleotide--dimethylbenzimidazole phosphoribosyltransferase</fullName>
    </submittedName>
</protein>
<dbReference type="EMBL" id="JACDTZ010000001">
    <property type="protein sequence ID" value="MBA5244101.1"/>
    <property type="molecule type" value="Genomic_DNA"/>
</dbReference>
<dbReference type="Gene3D" id="3.40.50.10210">
    <property type="match status" value="1"/>
</dbReference>